<organism evidence="1 2">
    <name type="scientific">Nonomuraea angiospora</name>
    <dbReference type="NCBI Taxonomy" id="46172"/>
    <lineage>
        <taxon>Bacteria</taxon>
        <taxon>Bacillati</taxon>
        <taxon>Actinomycetota</taxon>
        <taxon>Actinomycetes</taxon>
        <taxon>Streptosporangiales</taxon>
        <taxon>Streptosporangiaceae</taxon>
        <taxon>Nonomuraea</taxon>
    </lineage>
</organism>
<sequence>MFDFDPAAVTPEELDRIGRRADEAMSKLATAMDGLGEVTGEGAAAGGRIQATVEADGLVRDLRLDARVLRTMGSEELAEAIVAALRAAQLSARGQLEERLAAAQGSERLPFDLGDVGRRFEAVQSAFLAALPPR</sequence>
<accession>A0ABR9M0B2</accession>
<dbReference type="InterPro" id="IPR004401">
    <property type="entry name" value="YbaB/EbfC"/>
</dbReference>
<dbReference type="SUPFAM" id="SSF82607">
    <property type="entry name" value="YbaB-like"/>
    <property type="match status" value="1"/>
</dbReference>
<dbReference type="EMBL" id="JADBEK010000001">
    <property type="protein sequence ID" value="MBE1586015.1"/>
    <property type="molecule type" value="Genomic_DNA"/>
</dbReference>
<reference evidence="1 2" key="1">
    <citation type="submission" date="2020-10" db="EMBL/GenBank/DDBJ databases">
        <title>Sequencing the genomes of 1000 actinobacteria strains.</title>
        <authorList>
            <person name="Klenk H.-P."/>
        </authorList>
    </citation>
    <scope>NUCLEOTIDE SEQUENCE [LARGE SCALE GENOMIC DNA]</scope>
    <source>
        <strain evidence="1 2">DSM 43173</strain>
    </source>
</reference>
<evidence type="ECO:0000313" key="2">
    <source>
        <dbReference type="Proteomes" id="UP000633509"/>
    </source>
</evidence>
<evidence type="ECO:0000313" key="1">
    <source>
        <dbReference type="EMBL" id="MBE1586015.1"/>
    </source>
</evidence>
<comment type="caution">
    <text evidence="1">The sequence shown here is derived from an EMBL/GenBank/DDBJ whole genome shotgun (WGS) entry which is preliminary data.</text>
</comment>
<keyword evidence="2" id="KW-1185">Reference proteome</keyword>
<dbReference type="GO" id="GO:0003677">
    <property type="term" value="F:DNA binding"/>
    <property type="evidence" value="ECO:0007669"/>
    <property type="project" value="UniProtKB-KW"/>
</dbReference>
<protein>
    <submittedName>
        <fullName evidence="1">DNA-binding protein YbaB</fullName>
    </submittedName>
</protein>
<dbReference type="InterPro" id="IPR036894">
    <property type="entry name" value="YbaB-like_sf"/>
</dbReference>
<gene>
    <name evidence="1" type="ORF">H4W80_004273</name>
</gene>
<dbReference type="RefSeq" id="WP_192786649.1">
    <property type="nucleotide sequence ID" value="NZ_JADBEK010000001.1"/>
</dbReference>
<dbReference type="Gene3D" id="3.30.1310.10">
    <property type="entry name" value="Nucleoid-associated protein YbaB-like domain"/>
    <property type="match status" value="1"/>
</dbReference>
<dbReference type="Proteomes" id="UP000633509">
    <property type="component" value="Unassembled WGS sequence"/>
</dbReference>
<proteinExistence type="predicted"/>
<name>A0ABR9M0B2_9ACTN</name>
<dbReference type="Pfam" id="PF02575">
    <property type="entry name" value="YbaB_DNA_bd"/>
    <property type="match status" value="1"/>
</dbReference>
<keyword evidence="1" id="KW-0238">DNA-binding</keyword>